<dbReference type="InterPro" id="IPR005135">
    <property type="entry name" value="Endo/exonuclease/phosphatase"/>
</dbReference>
<dbReference type="InterPro" id="IPR036691">
    <property type="entry name" value="Endo/exonu/phosph_ase_sf"/>
</dbReference>
<dbReference type="GO" id="GO:0003824">
    <property type="term" value="F:catalytic activity"/>
    <property type="evidence" value="ECO:0007669"/>
    <property type="project" value="InterPro"/>
</dbReference>
<protein>
    <submittedName>
        <fullName evidence="2">Maltose 6'-phosphate phosphatase</fullName>
    </submittedName>
</protein>
<evidence type="ECO:0000313" key="3">
    <source>
        <dbReference type="Proteomes" id="UP000193435"/>
    </source>
</evidence>
<keyword evidence="3" id="KW-1185">Reference proteome</keyword>
<sequence>MKLLTLNTHSWLEEQPQTKLSLLVEAILSNQFDIIAFQEVNQSMNESAIDLSNTSTYYPADSAIQIKRDNFAYQVQQKLEQMGLTYHWTWQPSHIGYDIYDEGLAFLSLDPIQEIKTFHASKSLAYTNHKTRSIVSIQVKNSWYVNLHLGWWHDEEDTFKDQWAVCSTFFKTLTGPIYLMGDFNNPSQSTDEGYDLVSKEWFDTFLLATKQDVGDTVESNIDGWSNNKEKLRLDFIFVNKAIPVKQSQVIFNGLNYPVISDHYGVSIELVEE</sequence>
<evidence type="ECO:0000259" key="1">
    <source>
        <dbReference type="Pfam" id="PF03372"/>
    </source>
</evidence>
<dbReference type="SUPFAM" id="SSF56219">
    <property type="entry name" value="DNase I-like"/>
    <property type="match status" value="1"/>
</dbReference>
<evidence type="ECO:0000313" key="2">
    <source>
        <dbReference type="EMBL" id="SMH32148.1"/>
    </source>
</evidence>
<accession>A0A1X7N6E1</accession>
<dbReference type="CDD" id="cd09079">
    <property type="entry name" value="RgfB-like"/>
    <property type="match status" value="1"/>
</dbReference>
<dbReference type="Pfam" id="PF03372">
    <property type="entry name" value="Exo_endo_phos"/>
    <property type="match status" value="1"/>
</dbReference>
<dbReference type="AlphaFoldDB" id="A0A1X7N6E1"/>
<dbReference type="OrthoDB" id="9812537at2"/>
<feature type="domain" description="Endonuclease/exonuclease/phosphatase" evidence="1">
    <location>
        <begin position="19"/>
        <end position="262"/>
    </location>
</feature>
<dbReference type="RefSeq" id="WP_085559515.1">
    <property type="nucleotide sequence ID" value="NZ_FOAH01000007.1"/>
</dbReference>
<name>A0A1X7N6E1_9LACT</name>
<dbReference type="Proteomes" id="UP000193435">
    <property type="component" value="Unassembled WGS sequence"/>
</dbReference>
<dbReference type="Gene3D" id="3.60.10.10">
    <property type="entry name" value="Endonuclease/exonuclease/phosphatase"/>
    <property type="match status" value="1"/>
</dbReference>
<organism evidence="2 3">
    <name type="scientific">Carnobacterium iners</name>
    <dbReference type="NCBI Taxonomy" id="1073423"/>
    <lineage>
        <taxon>Bacteria</taxon>
        <taxon>Bacillati</taxon>
        <taxon>Bacillota</taxon>
        <taxon>Bacilli</taxon>
        <taxon>Lactobacillales</taxon>
        <taxon>Carnobacteriaceae</taxon>
        <taxon>Carnobacterium</taxon>
    </lineage>
</organism>
<reference evidence="2 3" key="1">
    <citation type="submission" date="2017-04" db="EMBL/GenBank/DDBJ databases">
        <authorList>
            <person name="Afonso C.L."/>
            <person name="Miller P.J."/>
            <person name="Scott M.A."/>
            <person name="Spackman E."/>
            <person name="Goraichik I."/>
            <person name="Dimitrov K.M."/>
            <person name="Suarez D.L."/>
            <person name="Swayne D.E."/>
        </authorList>
    </citation>
    <scope>NUCLEOTIDE SEQUENCE [LARGE SCALE GENOMIC DNA]</scope>
    <source>
        <strain evidence="2 3">LMG26642</strain>
    </source>
</reference>
<gene>
    <name evidence="2" type="ORF">SAMN04488700_1345</name>
</gene>
<proteinExistence type="predicted"/>
<dbReference type="STRING" id="1073423.SAMN04488700_1345"/>
<dbReference type="EMBL" id="FXBJ01000002">
    <property type="protein sequence ID" value="SMH32148.1"/>
    <property type="molecule type" value="Genomic_DNA"/>
</dbReference>